<evidence type="ECO:0000313" key="6">
    <source>
        <dbReference type="EMBL" id="EEF31827.1"/>
    </source>
</evidence>
<dbReference type="eggNOG" id="ENOG502SI7S">
    <property type="taxonomic scope" value="Eukaryota"/>
</dbReference>
<dbReference type="AlphaFoldDB" id="B9SX40"/>
<sequence length="833" mass="96277">MASSSSSSTTHQAKIYDVFISFRGADVRDGFLSHLHQSLDRNQVNAFVDEKLKRGKEITSSLLEIIEKSYVSIVIFSKNYADSPWCLDELVKIFECYKKMKQIVVRPDSRLIREIVSHVLEELDHLTPSDVCEDGLFGIDSRSKDVRSLLCLESTDVQVIGIWGMGGIGKTTIVYKLFSQIHKQFPRQCFVADVREKFENSTKCSLQSEILYGLLGKDNLNTGMPMKLNSSVRRRLSQEKVLIVLDDVSDLDQIEYVVGSHVIYGSGSRIIITSRDRQLLKNVGAKVYEVKKLNHFEALHLFNLHAFKQNPPKKEYMELLRMAINYAQGIPLALKVLGSNLYGKSVEEWEDELEKLKVSSDTKVKKILRISYDGLDEKQKEIFLDIACFFKGYDKDIVTNVLNGCGFFAKSGISHLIDKSLVTISRDNKLGMHDLLQTMGKDIVSEEKELGRRTRLWNSEDVYKVLAKDMGTKSVEGMLLNMSQIRYIHLSSTAFEKLCNLRVLKFYEKNYFKKNKVLLPEGLEYFPEELRFLHWDQYPLKCLPLQFRLENLVELHMPKSQIRQFWTEDQDNYGVIALYITGSEVLQRMRYQNNSGSSLSFRLGRHDLIGLSFCVVVASKEYPRRGLFDIRCTANFSDDIGHSRNEDFYLFGDEGREMDFQSENVFLWRDPIFDFTSRFRFNKASLQFFLKFSTNEVMIMKCGVHPIYNQDKRRKDDEDEEGDEMDIEEEPPRKRLKESEEQVNELVLKLAKCLLRNENEEEVQQRKESRELNCSDLSASFRLLLMVNTCLATSSQDRPHPTQILFTLMMLTVCMNLLSFVSSLSLHGFAFSL</sequence>
<dbReference type="InterPro" id="IPR035897">
    <property type="entry name" value="Toll_tir_struct_dom_sf"/>
</dbReference>
<feature type="compositionally biased region" description="Basic and acidic residues" evidence="4">
    <location>
        <begin position="730"/>
        <end position="739"/>
    </location>
</feature>
<dbReference type="Gene3D" id="3.40.50.10140">
    <property type="entry name" value="Toll/interleukin-1 receptor homology (TIR) domain"/>
    <property type="match status" value="1"/>
</dbReference>
<keyword evidence="7" id="KW-1185">Reference proteome</keyword>
<dbReference type="InterPro" id="IPR011713">
    <property type="entry name" value="Leu-rich_rpt_3"/>
</dbReference>
<accession>B9SX40</accession>
<name>B9SX40_RICCO</name>
<evidence type="ECO:0000313" key="7">
    <source>
        <dbReference type="Proteomes" id="UP000008311"/>
    </source>
</evidence>
<dbReference type="Pfam" id="PF00931">
    <property type="entry name" value="NB-ARC"/>
    <property type="match status" value="1"/>
</dbReference>
<feature type="domain" description="TIR" evidence="5">
    <location>
        <begin position="14"/>
        <end position="145"/>
    </location>
</feature>
<dbReference type="SUPFAM" id="SSF46785">
    <property type="entry name" value="Winged helix' DNA-binding domain"/>
    <property type="match status" value="1"/>
</dbReference>
<feature type="region of interest" description="Disordered" evidence="4">
    <location>
        <begin position="711"/>
        <end position="739"/>
    </location>
</feature>
<dbReference type="Pfam" id="PF01582">
    <property type="entry name" value="TIR"/>
    <property type="match status" value="1"/>
</dbReference>
<dbReference type="SUPFAM" id="SSF52540">
    <property type="entry name" value="P-loop containing nucleoside triphosphate hydrolases"/>
    <property type="match status" value="1"/>
</dbReference>
<dbReference type="InterPro" id="IPR044974">
    <property type="entry name" value="Disease_R_plants"/>
</dbReference>
<proteinExistence type="predicted"/>
<dbReference type="GO" id="GO:0007165">
    <property type="term" value="P:signal transduction"/>
    <property type="evidence" value="ECO:0007669"/>
    <property type="project" value="InterPro"/>
</dbReference>
<dbReference type="EMBL" id="EQ974216">
    <property type="protein sequence ID" value="EEF31827.1"/>
    <property type="molecule type" value="Genomic_DNA"/>
</dbReference>
<dbReference type="InterPro" id="IPR058192">
    <property type="entry name" value="WHD_ROQ1-like"/>
</dbReference>
<dbReference type="InterPro" id="IPR036390">
    <property type="entry name" value="WH_DNA-bd_sf"/>
</dbReference>
<evidence type="ECO:0000259" key="5">
    <source>
        <dbReference type="PROSITE" id="PS50104"/>
    </source>
</evidence>
<organism evidence="6 7">
    <name type="scientific">Ricinus communis</name>
    <name type="common">Castor bean</name>
    <dbReference type="NCBI Taxonomy" id="3988"/>
    <lineage>
        <taxon>Eukaryota</taxon>
        <taxon>Viridiplantae</taxon>
        <taxon>Streptophyta</taxon>
        <taxon>Embryophyta</taxon>
        <taxon>Tracheophyta</taxon>
        <taxon>Spermatophyta</taxon>
        <taxon>Magnoliopsida</taxon>
        <taxon>eudicotyledons</taxon>
        <taxon>Gunneridae</taxon>
        <taxon>Pentapetalae</taxon>
        <taxon>rosids</taxon>
        <taxon>fabids</taxon>
        <taxon>Malpighiales</taxon>
        <taxon>Euphorbiaceae</taxon>
        <taxon>Acalyphoideae</taxon>
        <taxon>Acalypheae</taxon>
        <taxon>Ricinus</taxon>
    </lineage>
</organism>
<dbReference type="Gene3D" id="1.10.8.430">
    <property type="entry name" value="Helical domain of apoptotic protease-activating factors"/>
    <property type="match status" value="1"/>
</dbReference>
<protein>
    <recommendedName>
        <fullName evidence="5">TIR domain-containing protein</fullName>
    </recommendedName>
</protein>
<dbReference type="PROSITE" id="PS50104">
    <property type="entry name" value="TIR"/>
    <property type="match status" value="1"/>
</dbReference>
<dbReference type="Gene3D" id="3.40.50.300">
    <property type="entry name" value="P-loop containing nucleotide triphosphate hydrolases"/>
    <property type="match status" value="1"/>
</dbReference>
<keyword evidence="2" id="KW-0677">Repeat</keyword>
<dbReference type="PANTHER" id="PTHR11017:SF357">
    <property type="entry name" value="ADP-RIBOSYL CYCLASE_CYCLIC ADP-RIBOSE HYDROLASE"/>
    <property type="match status" value="1"/>
</dbReference>
<evidence type="ECO:0000256" key="1">
    <source>
        <dbReference type="ARBA" id="ARBA00022614"/>
    </source>
</evidence>
<feature type="compositionally biased region" description="Acidic residues" evidence="4">
    <location>
        <begin position="717"/>
        <end position="729"/>
    </location>
</feature>
<dbReference type="InParanoid" id="B9SX40"/>
<dbReference type="InterPro" id="IPR042197">
    <property type="entry name" value="Apaf_helical"/>
</dbReference>
<evidence type="ECO:0000256" key="4">
    <source>
        <dbReference type="SAM" id="MobiDB-lite"/>
    </source>
</evidence>
<dbReference type="PRINTS" id="PR00364">
    <property type="entry name" value="DISEASERSIST"/>
</dbReference>
<keyword evidence="1" id="KW-0433">Leucine-rich repeat</keyword>
<dbReference type="PANTHER" id="PTHR11017">
    <property type="entry name" value="LEUCINE-RICH REPEAT-CONTAINING PROTEIN"/>
    <property type="match status" value="1"/>
</dbReference>
<dbReference type="GO" id="GO:0006952">
    <property type="term" value="P:defense response"/>
    <property type="evidence" value="ECO:0007669"/>
    <property type="project" value="UniProtKB-KW"/>
</dbReference>
<keyword evidence="3" id="KW-0611">Plant defense</keyword>
<dbReference type="InterPro" id="IPR032675">
    <property type="entry name" value="LRR_dom_sf"/>
</dbReference>
<dbReference type="Pfam" id="PF23282">
    <property type="entry name" value="WHD_ROQ1"/>
    <property type="match status" value="1"/>
</dbReference>
<dbReference type="SMART" id="SM00255">
    <property type="entry name" value="TIR"/>
    <property type="match status" value="1"/>
</dbReference>
<dbReference type="SUPFAM" id="SSF52200">
    <property type="entry name" value="Toll/Interleukin receptor TIR domain"/>
    <property type="match status" value="1"/>
</dbReference>
<dbReference type="InterPro" id="IPR027417">
    <property type="entry name" value="P-loop_NTPase"/>
</dbReference>
<dbReference type="InterPro" id="IPR002182">
    <property type="entry name" value="NB-ARC"/>
</dbReference>
<evidence type="ECO:0000256" key="2">
    <source>
        <dbReference type="ARBA" id="ARBA00022737"/>
    </source>
</evidence>
<dbReference type="InterPro" id="IPR000157">
    <property type="entry name" value="TIR_dom"/>
</dbReference>
<dbReference type="FunFam" id="1.10.8.430:FF:000002">
    <property type="entry name" value="Disease resistance protein (TIR-NBS-LRR class)"/>
    <property type="match status" value="1"/>
</dbReference>
<dbReference type="SUPFAM" id="SSF52058">
    <property type="entry name" value="L domain-like"/>
    <property type="match status" value="1"/>
</dbReference>
<dbReference type="Proteomes" id="UP000008311">
    <property type="component" value="Unassembled WGS sequence"/>
</dbReference>
<evidence type="ECO:0000256" key="3">
    <source>
        <dbReference type="ARBA" id="ARBA00022821"/>
    </source>
</evidence>
<dbReference type="Gene3D" id="3.80.10.10">
    <property type="entry name" value="Ribonuclease Inhibitor"/>
    <property type="match status" value="1"/>
</dbReference>
<dbReference type="Pfam" id="PF07725">
    <property type="entry name" value="LRR_3"/>
    <property type="match status" value="1"/>
</dbReference>
<gene>
    <name evidence="6" type="ORF">RCOM_0304060</name>
</gene>
<reference evidence="7" key="1">
    <citation type="journal article" date="2010" name="Nat. Biotechnol.">
        <title>Draft genome sequence of the oilseed species Ricinus communis.</title>
        <authorList>
            <person name="Chan A.P."/>
            <person name="Crabtree J."/>
            <person name="Zhao Q."/>
            <person name="Lorenzi H."/>
            <person name="Orvis J."/>
            <person name="Puiu D."/>
            <person name="Melake-Berhan A."/>
            <person name="Jones K.M."/>
            <person name="Redman J."/>
            <person name="Chen G."/>
            <person name="Cahoon E.B."/>
            <person name="Gedil M."/>
            <person name="Stanke M."/>
            <person name="Haas B.J."/>
            <person name="Wortman J.R."/>
            <person name="Fraser-Liggett C.M."/>
            <person name="Ravel J."/>
            <person name="Rabinowicz P.D."/>
        </authorList>
    </citation>
    <scope>NUCLEOTIDE SEQUENCE [LARGE SCALE GENOMIC DNA]</scope>
    <source>
        <strain evidence="7">cv. Hale</strain>
    </source>
</reference>
<dbReference type="GO" id="GO:0043531">
    <property type="term" value="F:ADP binding"/>
    <property type="evidence" value="ECO:0007669"/>
    <property type="project" value="InterPro"/>
</dbReference>